<evidence type="ECO:0000256" key="7">
    <source>
        <dbReference type="SAM" id="Phobius"/>
    </source>
</evidence>
<feature type="signal peptide" evidence="8">
    <location>
        <begin position="1"/>
        <end position="22"/>
    </location>
</feature>
<evidence type="ECO:0000256" key="2">
    <source>
        <dbReference type="ARBA" id="ARBA00006058"/>
    </source>
</evidence>
<dbReference type="PANTHER" id="PTHR22730:SF1">
    <property type="entry name" value="PROMININ-LIKE PROTEIN"/>
    <property type="match status" value="1"/>
</dbReference>
<sequence length="712" mass="81464">MAILVLIDVFAAATLLITGQYAEYGLDELPNRLNYCIDDLNLYKRDTDARIRKILIDDYQMLNRTVSSQLAYAGHEVVQGVKRFTGANTIDALMNLSRSAEEIDQMMKDTRIQMKEIVDGYSKFEVQYGRMQSTSATELRECLQNEVESLKAICHKAEKILDTIAPQQLNIDVNGIWSTIENTLDQIRNANIPQSLSTTVQKFKDMEKKIQVEVDKKLHSSQAIMQQISDDLFYVAENFSEKIRRVNFDRLYDVVTRASDPKESIAAKFVQYSKWVSLVITSVFLLISLCFLLGLFYGICGRRPTFYNDDCCVRSTGGRFYSCGIWLTIFTFTVLSVITASLFLIVGNTSDIVCRTLRDPLSRNDIIKLGERYLDIMRSKEQVNDDLVSMMHEHSLADLIRACQRNETLYEVFQLDKKYQLKRLKSFEKEQYDKLARFLNITLTDLPLIKPMNNMIAGNDFDRLQKLAEQLNNSQSRRFALSEINSSLSNLDIQSRLEAFESRIGSGTSRPKEVAQMLDRIKTVDTQYAKPLRIKLGSLLKNLTRLNKKLEEIEMPTSTLLSKLQHAQALLSENLPSNLQKAANELLEAIFANINQYVDHVKNQMQHDISSCTPIAAIISSSTAALCDYTVDPLNGAWMSMLICLLCLVPMLVFATALVNLYKKMHSFPKYVVETPPDHHQLSSFITDTYETRQKPGYTNYSYTDNYHRTFR</sequence>
<feature type="transmembrane region" description="Helical" evidence="7">
    <location>
        <begin position="320"/>
        <end position="346"/>
    </location>
</feature>
<keyword evidence="6" id="KW-0325">Glycoprotein</keyword>
<evidence type="ECO:0000256" key="3">
    <source>
        <dbReference type="ARBA" id="ARBA00022692"/>
    </source>
</evidence>
<dbReference type="AlphaFoldDB" id="A0AAN8I8U8"/>
<protein>
    <submittedName>
        <fullName evidence="9">PRoMiNin (5-transmembrane domain glycoprotein)</fullName>
    </submittedName>
</protein>
<evidence type="ECO:0000256" key="1">
    <source>
        <dbReference type="ARBA" id="ARBA00004141"/>
    </source>
</evidence>
<evidence type="ECO:0000256" key="6">
    <source>
        <dbReference type="ARBA" id="ARBA00023180"/>
    </source>
</evidence>
<evidence type="ECO:0000313" key="10">
    <source>
        <dbReference type="Proteomes" id="UP001331761"/>
    </source>
</evidence>
<gene>
    <name evidence="9" type="ORF">GCK32_001023</name>
</gene>
<evidence type="ECO:0000256" key="5">
    <source>
        <dbReference type="ARBA" id="ARBA00023136"/>
    </source>
</evidence>
<dbReference type="GO" id="GO:0016020">
    <property type="term" value="C:membrane"/>
    <property type="evidence" value="ECO:0007669"/>
    <property type="project" value="UniProtKB-SubCell"/>
</dbReference>
<dbReference type="EMBL" id="WIXE01024945">
    <property type="protein sequence ID" value="KAK5965159.1"/>
    <property type="molecule type" value="Genomic_DNA"/>
</dbReference>
<keyword evidence="10" id="KW-1185">Reference proteome</keyword>
<dbReference type="InterPro" id="IPR008795">
    <property type="entry name" value="Prominin"/>
</dbReference>
<comment type="subcellular location">
    <subcellularLocation>
        <location evidence="1">Membrane</location>
        <topology evidence="1">Multi-pass membrane protein</topology>
    </subcellularLocation>
</comment>
<comment type="caution">
    <text evidence="9">The sequence shown here is derived from an EMBL/GenBank/DDBJ whole genome shotgun (WGS) entry which is preliminary data.</text>
</comment>
<feature type="transmembrane region" description="Helical" evidence="7">
    <location>
        <begin position="637"/>
        <end position="662"/>
    </location>
</feature>
<reference evidence="9 10" key="1">
    <citation type="submission" date="2019-10" db="EMBL/GenBank/DDBJ databases">
        <title>Assembly and Annotation for the nematode Trichostrongylus colubriformis.</title>
        <authorList>
            <person name="Martin J."/>
        </authorList>
    </citation>
    <scope>NUCLEOTIDE SEQUENCE [LARGE SCALE GENOMIC DNA]</scope>
    <source>
        <strain evidence="9">G859</strain>
        <tissue evidence="9">Whole worm</tissue>
    </source>
</reference>
<keyword evidence="8" id="KW-0732">Signal</keyword>
<keyword evidence="3 7" id="KW-0812">Transmembrane</keyword>
<accession>A0AAN8I8U8</accession>
<dbReference type="PANTHER" id="PTHR22730">
    <property type="entry name" value="PROMININ PROM PROTEIN"/>
    <property type="match status" value="1"/>
</dbReference>
<feature type="transmembrane region" description="Helical" evidence="7">
    <location>
        <begin position="275"/>
        <end position="299"/>
    </location>
</feature>
<keyword evidence="5 7" id="KW-0472">Membrane</keyword>
<organism evidence="9 10">
    <name type="scientific">Trichostrongylus colubriformis</name>
    <name type="common">Black scour worm</name>
    <dbReference type="NCBI Taxonomy" id="6319"/>
    <lineage>
        <taxon>Eukaryota</taxon>
        <taxon>Metazoa</taxon>
        <taxon>Ecdysozoa</taxon>
        <taxon>Nematoda</taxon>
        <taxon>Chromadorea</taxon>
        <taxon>Rhabditida</taxon>
        <taxon>Rhabditina</taxon>
        <taxon>Rhabditomorpha</taxon>
        <taxon>Strongyloidea</taxon>
        <taxon>Trichostrongylidae</taxon>
        <taxon>Trichostrongylus</taxon>
    </lineage>
</organism>
<feature type="chain" id="PRO_5042964357" evidence="8">
    <location>
        <begin position="23"/>
        <end position="712"/>
    </location>
</feature>
<dbReference type="Pfam" id="PF05478">
    <property type="entry name" value="Prominin"/>
    <property type="match status" value="1"/>
</dbReference>
<evidence type="ECO:0000313" key="9">
    <source>
        <dbReference type="EMBL" id="KAK5965159.1"/>
    </source>
</evidence>
<comment type="similarity">
    <text evidence="2">Belongs to the prominin family.</text>
</comment>
<name>A0AAN8I8U8_TRICO</name>
<evidence type="ECO:0000256" key="4">
    <source>
        <dbReference type="ARBA" id="ARBA00022989"/>
    </source>
</evidence>
<dbReference type="Proteomes" id="UP001331761">
    <property type="component" value="Unassembled WGS sequence"/>
</dbReference>
<evidence type="ECO:0000256" key="8">
    <source>
        <dbReference type="SAM" id="SignalP"/>
    </source>
</evidence>
<keyword evidence="4 7" id="KW-1133">Transmembrane helix</keyword>
<proteinExistence type="inferred from homology"/>